<dbReference type="PANTHER" id="PTHR32419">
    <property type="entry name" value="GLUTATHIONYL-HYDROQUINONE REDUCTASE"/>
    <property type="match status" value="1"/>
</dbReference>
<sequence>MGKLVEGQWLNDEQLLALEQRQYEDANGRFQRGTSVFRNWITVDGSAGISGVAGFNAEPNRYHLFAALNCPWAHRTLIYREVKKLAPIIGLSLVTPLRTDDGWVFKADDARFTDELYQLNAMHELYSKAEPRYTGRVTVPVLWDKQQQKIVSNESSEIIRMFNSAFNQVTGDDQDFYPDALVKQIDELNELIYNNINNGVYKTGFARTQAAYDGSVIKVFTVLDQLEQRLSDNKYLLGDNITEADWRLLPTLVRFDVGYYSAFKCNLRAIRDYPHLLAYLQDLYTQPGVASTVDLDIYRAGYHSKSPLRNPHGIVPVGFASTFSSLSDHR</sequence>
<protein>
    <submittedName>
        <fullName evidence="2">Glutathione S-transferase family protein</fullName>
    </submittedName>
</protein>
<proteinExistence type="predicted"/>
<dbReference type="Gene3D" id="1.20.1050.10">
    <property type="match status" value="1"/>
</dbReference>
<accession>A0ABT0LBG7</accession>
<dbReference type="SUPFAM" id="SSF47616">
    <property type="entry name" value="GST C-terminal domain-like"/>
    <property type="match status" value="1"/>
</dbReference>
<dbReference type="SFLD" id="SFLDG01148">
    <property type="entry name" value="Xi_(cytGST)"/>
    <property type="match status" value="1"/>
</dbReference>
<dbReference type="PANTHER" id="PTHR32419:SF6">
    <property type="entry name" value="GLUTATHIONE S-TRANSFERASE OMEGA-LIKE 1-RELATED"/>
    <property type="match status" value="1"/>
</dbReference>
<dbReference type="Pfam" id="PF13410">
    <property type="entry name" value="GST_C_2"/>
    <property type="match status" value="1"/>
</dbReference>
<dbReference type="PIRSF" id="PIRSF015753">
    <property type="entry name" value="GST"/>
    <property type="match status" value="1"/>
</dbReference>
<dbReference type="Gene3D" id="3.40.30.10">
    <property type="entry name" value="Glutaredoxin"/>
    <property type="match status" value="1"/>
</dbReference>
<dbReference type="PROSITE" id="PS50405">
    <property type="entry name" value="GST_CTER"/>
    <property type="match status" value="1"/>
</dbReference>
<evidence type="ECO:0000259" key="1">
    <source>
        <dbReference type="PROSITE" id="PS50405"/>
    </source>
</evidence>
<keyword evidence="3" id="KW-1185">Reference proteome</keyword>
<evidence type="ECO:0000313" key="2">
    <source>
        <dbReference type="EMBL" id="MCL1124985.1"/>
    </source>
</evidence>
<dbReference type="InterPro" id="IPR016639">
    <property type="entry name" value="GST_Omega/GSH"/>
</dbReference>
<comment type="caution">
    <text evidence="2">The sequence shown here is derived from an EMBL/GenBank/DDBJ whole genome shotgun (WGS) entry which is preliminary data.</text>
</comment>
<dbReference type="InterPro" id="IPR036282">
    <property type="entry name" value="Glutathione-S-Trfase_C_sf"/>
</dbReference>
<reference evidence="2 3" key="1">
    <citation type="submission" date="2022-01" db="EMBL/GenBank/DDBJ databases">
        <title>Whole genome-based taxonomy of the Shewanellaceae.</title>
        <authorList>
            <person name="Martin-Rodriguez A.J."/>
        </authorList>
    </citation>
    <scope>NUCLEOTIDE SEQUENCE [LARGE SCALE GENOMIC DNA]</scope>
    <source>
        <strain evidence="2 3">DSM 17177</strain>
    </source>
</reference>
<dbReference type="InterPro" id="IPR040079">
    <property type="entry name" value="Glutathione_S-Trfase"/>
</dbReference>
<dbReference type="CDD" id="cd03190">
    <property type="entry name" value="GST_C_Omega_like"/>
    <property type="match status" value="1"/>
</dbReference>
<dbReference type="InterPro" id="IPR010987">
    <property type="entry name" value="Glutathione-S-Trfase_C-like"/>
</dbReference>
<dbReference type="RefSeq" id="WP_248940261.1">
    <property type="nucleotide sequence ID" value="NZ_JAKIKS010000036.1"/>
</dbReference>
<dbReference type="InterPro" id="IPR004045">
    <property type="entry name" value="Glutathione_S-Trfase_N"/>
</dbReference>
<dbReference type="SFLD" id="SFLDS00019">
    <property type="entry name" value="Glutathione_Transferase_(cytos"/>
    <property type="match status" value="1"/>
</dbReference>
<dbReference type="InterPro" id="IPR036249">
    <property type="entry name" value="Thioredoxin-like_sf"/>
</dbReference>
<gene>
    <name evidence="2" type="ORF">L2764_10990</name>
</gene>
<feature type="domain" description="GST C-terminal" evidence="1">
    <location>
        <begin position="178"/>
        <end position="308"/>
    </location>
</feature>
<dbReference type="EMBL" id="JAKIKS010000036">
    <property type="protein sequence ID" value="MCL1124985.1"/>
    <property type="molecule type" value="Genomic_DNA"/>
</dbReference>
<dbReference type="Proteomes" id="UP001203423">
    <property type="component" value="Unassembled WGS sequence"/>
</dbReference>
<evidence type="ECO:0000313" key="3">
    <source>
        <dbReference type="Proteomes" id="UP001203423"/>
    </source>
</evidence>
<name>A0ABT0LBG7_9GAMM</name>
<dbReference type="InterPro" id="IPR047047">
    <property type="entry name" value="GST_Omega-like_C"/>
</dbReference>
<dbReference type="SUPFAM" id="SSF52833">
    <property type="entry name" value="Thioredoxin-like"/>
    <property type="match status" value="1"/>
</dbReference>
<organism evidence="2 3">
    <name type="scientific">Shewanella surugensis</name>
    <dbReference type="NCBI Taxonomy" id="212020"/>
    <lineage>
        <taxon>Bacteria</taxon>
        <taxon>Pseudomonadati</taxon>
        <taxon>Pseudomonadota</taxon>
        <taxon>Gammaproteobacteria</taxon>
        <taxon>Alteromonadales</taxon>
        <taxon>Shewanellaceae</taxon>
        <taxon>Shewanella</taxon>
    </lineage>
</organism>
<dbReference type="Pfam" id="PF13409">
    <property type="entry name" value="GST_N_2"/>
    <property type="match status" value="1"/>
</dbReference>
<dbReference type="SFLD" id="SFLDG01206">
    <property type="entry name" value="Xi.1"/>
    <property type="match status" value="1"/>
</dbReference>